<dbReference type="Pfam" id="PF14497">
    <property type="entry name" value="GST_C_3"/>
    <property type="match status" value="1"/>
</dbReference>
<dbReference type="InterPro" id="IPR004046">
    <property type="entry name" value="GST_C"/>
</dbReference>
<dbReference type="InterPro" id="IPR010987">
    <property type="entry name" value="Glutathione-S-Trfase_C-like"/>
</dbReference>
<feature type="signal peptide" evidence="14">
    <location>
        <begin position="1"/>
        <end position="20"/>
    </location>
</feature>
<dbReference type="CDD" id="cd03177">
    <property type="entry name" value="GST_C_Delta_Epsilon"/>
    <property type="match status" value="1"/>
</dbReference>
<feature type="binding site" evidence="11">
    <location>
        <position position="371"/>
    </location>
    <ligand>
        <name>Zn(2+)</name>
        <dbReference type="ChEBI" id="CHEBI:29105"/>
        <label>2</label>
    </ligand>
</feature>
<evidence type="ECO:0000256" key="8">
    <source>
        <dbReference type="ARBA" id="ARBA00022842"/>
    </source>
</evidence>
<comment type="catalytic activity">
    <reaction evidence="9">
        <text>RX + glutathione = an S-substituted glutathione + a halide anion + H(+)</text>
        <dbReference type="Rhea" id="RHEA:16437"/>
        <dbReference type="ChEBI" id="CHEBI:15378"/>
        <dbReference type="ChEBI" id="CHEBI:16042"/>
        <dbReference type="ChEBI" id="CHEBI:17792"/>
        <dbReference type="ChEBI" id="CHEBI:57925"/>
        <dbReference type="ChEBI" id="CHEBI:90779"/>
        <dbReference type="EC" id="2.5.1.18"/>
    </reaction>
</comment>
<reference evidence="17" key="1">
    <citation type="submission" date="2022-07" db="EMBL/GenBank/DDBJ databases">
        <authorList>
            <person name="Trinca V."/>
            <person name="Uliana J.V.C."/>
            <person name="Torres T.T."/>
            <person name="Ward R.J."/>
            <person name="Monesi N."/>
        </authorList>
    </citation>
    <scope>NUCLEOTIDE SEQUENCE</scope>
    <source>
        <strain evidence="17">HSMRA1968</strain>
        <tissue evidence="17">Whole embryos</tissue>
    </source>
</reference>
<feature type="domain" description="GST C-terminal" evidence="16">
    <location>
        <begin position="512"/>
        <end position="636"/>
    </location>
</feature>
<evidence type="ECO:0000259" key="16">
    <source>
        <dbReference type="PROSITE" id="PS50405"/>
    </source>
</evidence>
<dbReference type="PROSITE" id="PS00123">
    <property type="entry name" value="ALKALINE_PHOSPHATASE"/>
    <property type="match status" value="1"/>
</dbReference>
<evidence type="ECO:0000256" key="3">
    <source>
        <dbReference type="ARBA" id="ARBA00011738"/>
    </source>
</evidence>
<feature type="binding site" evidence="11">
    <location>
        <position position="92"/>
    </location>
    <ligand>
        <name>Mg(2+)</name>
        <dbReference type="ChEBI" id="CHEBI:18420"/>
    </ligand>
</feature>
<gene>
    <name evidence="17" type="primary">Alp-m_1</name>
    <name evidence="17" type="ORF">Bhyg_02985</name>
</gene>
<dbReference type="Pfam" id="PF13417">
    <property type="entry name" value="GST_N_3"/>
    <property type="match status" value="1"/>
</dbReference>
<evidence type="ECO:0000256" key="14">
    <source>
        <dbReference type="SAM" id="SignalP"/>
    </source>
</evidence>
<evidence type="ECO:0000256" key="13">
    <source>
        <dbReference type="RuleBase" id="RU003947"/>
    </source>
</evidence>
<dbReference type="PROSITE" id="PS50405">
    <property type="entry name" value="GST_CTER"/>
    <property type="match status" value="1"/>
</dbReference>
<dbReference type="InterPro" id="IPR036249">
    <property type="entry name" value="Thioredoxin-like_sf"/>
</dbReference>
<feature type="domain" description="GST N-terminal" evidence="15">
    <location>
        <begin position="425"/>
        <end position="506"/>
    </location>
</feature>
<keyword evidence="18" id="KW-1185">Reference proteome</keyword>
<dbReference type="SUPFAM" id="SSF53649">
    <property type="entry name" value="Alkaline phosphatase-like"/>
    <property type="match status" value="1"/>
</dbReference>
<proteinExistence type="inferred from homology"/>
<feature type="binding site" evidence="11">
    <location>
        <position position="199"/>
    </location>
    <ligand>
        <name>Mg(2+)</name>
        <dbReference type="ChEBI" id="CHEBI:18420"/>
    </ligand>
</feature>
<evidence type="ECO:0000313" key="17">
    <source>
        <dbReference type="EMBL" id="KAJ6647762.1"/>
    </source>
</evidence>
<comment type="catalytic activity">
    <reaction evidence="13">
        <text>a phosphate monoester + H2O = an alcohol + phosphate</text>
        <dbReference type="Rhea" id="RHEA:15017"/>
        <dbReference type="ChEBI" id="CHEBI:15377"/>
        <dbReference type="ChEBI" id="CHEBI:30879"/>
        <dbReference type="ChEBI" id="CHEBI:43474"/>
        <dbReference type="ChEBI" id="CHEBI:67140"/>
        <dbReference type="EC" id="3.1.3.1"/>
    </reaction>
</comment>
<dbReference type="Pfam" id="PF00245">
    <property type="entry name" value="Alk_phosphatase"/>
    <property type="match status" value="1"/>
</dbReference>
<dbReference type="EMBL" id="WJQU01000001">
    <property type="protein sequence ID" value="KAJ6647762.1"/>
    <property type="molecule type" value="Genomic_DNA"/>
</dbReference>
<evidence type="ECO:0000256" key="4">
    <source>
        <dbReference type="ARBA" id="ARBA00022679"/>
    </source>
</evidence>
<feature type="chain" id="PRO_5040314725" description="Alkaline phosphatase" evidence="14">
    <location>
        <begin position="21"/>
        <end position="649"/>
    </location>
</feature>
<feature type="active site" description="Phosphoserine intermediate" evidence="10">
    <location>
        <position position="136"/>
    </location>
</feature>
<dbReference type="Gene3D" id="3.40.30.10">
    <property type="entry name" value="Glutaredoxin"/>
    <property type="match status" value="1"/>
</dbReference>
<evidence type="ECO:0000256" key="7">
    <source>
        <dbReference type="ARBA" id="ARBA00022833"/>
    </source>
</evidence>
<dbReference type="FunFam" id="1.20.1050.10:FF:000007">
    <property type="entry name" value="Glutathione S-transferase 1-1"/>
    <property type="match status" value="1"/>
</dbReference>
<comment type="cofactor">
    <cofactor evidence="11">
        <name>Zn(2+)</name>
        <dbReference type="ChEBI" id="CHEBI:29105"/>
    </cofactor>
    <text evidence="11">Binds 2 Zn(2+) ions.</text>
</comment>
<feature type="binding site" evidence="11">
    <location>
        <position position="408"/>
    </location>
    <ligand>
        <name>Zn(2+)</name>
        <dbReference type="ChEBI" id="CHEBI:29105"/>
        <label>2</label>
    </ligand>
</feature>
<dbReference type="Gene3D" id="1.20.1050.10">
    <property type="match status" value="1"/>
</dbReference>
<comment type="subunit">
    <text evidence="3">Homodimer.</text>
</comment>
<dbReference type="PANTHER" id="PTHR11596">
    <property type="entry name" value="ALKALINE PHOSPHATASE"/>
    <property type="match status" value="1"/>
</dbReference>
<dbReference type="CDD" id="cd03045">
    <property type="entry name" value="GST_N_Delta_Epsilon"/>
    <property type="match status" value="1"/>
</dbReference>
<comment type="cofactor">
    <cofactor evidence="11">
        <name>Mg(2+)</name>
        <dbReference type="ChEBI" id="CHEBI:18420"/>
    </cofactor>
    <text evidence="11">Binds 1 Mg(2+) ion.</text>
</comment>
<keyword evidence="6 13" id="KW-0378">Hydrolase</keyword>
<keyword evidence="5 11" id="KW-0479">Metal-binding</keyword>
<evidence type="ECO:0000256" key="12">
    <source>
        <dbReference type="RuleBase" id="RU003946"/>
    </source>
</evidence>
<dbReference type="FunFam" id="3.40.30.10:FF:000034">
    <property type="entry name" value="glutathione S-transferase 1"/>
    <property type="match status" value="1"/>
</dbReference>
<feature type="binding site" evidence="11">
    <location>
        <position position="201"/>
    </location>
    <ligand>
        <name>Mg(2+)</name>
        <dbReference type="ChEBI" id="CHEBI:18420"/>
    </ligand>
</feature>
<dbReference type="PANTHER" id="PTHR11596:SF85">
    <property type="entry name" value="ALKALINE PHOSPHATASE-RELATED"/>
    <property type="match status" value="1"/>
</dbReference>
<comment type="caution">
    <text evidence="17">The sequence shown here is derived from an EMBL/GenBank/DDBJ whole genome shotgun (WGS) entry which is preliminary data.</text>
</comment>
<dbReference type="InterPro" id="IPR018299">
    <property type="entry name" value="Alkaline_phosphatase_AS"/>
</dbReference>
<protein>
    <recommendedName>
        <fullName evidence="13">Alkaline phosphatase</fullName>
        <ecNumber evidence="13">3.1.3.1</ecNumber>
    </recommendedName>
</protein>
<sequence length="649" mass="74445">MIFKFLFIVCTLFMCSTCSANGMNGREDELRERDMHPVFEDESKVANVRYNEREKEIEYWRSQAQDYLRSKLQIENSLNTNRAKNIIMFLGDGMSLPTVAATRMYLSSEEEQLSFEKFPHFGLSKTYCVDRQVADSACTATAYLHGVKGNYGTIGVNAQVPRYDCLGETEEEKRTVSITKWAQDKCMATGLVTTSRVTHASPAGVYAHTANRDWENDQDVTDAGCHDARTKDIALQLIENEVGKNLKVVLGGGRREFRDRKIFDEEGEIGFRNDNRDLIDEWLIQKRNRGNASYIWNNQELKSIDYEKTEYLLGLFEPSHCLYNIEIEQRNLQETEPSLSEMTEAAIKILQKDENGYFLFVESARIDMAHHDTLARIALDETKEFSKTIDLARRMTSESDTLIVVTSDHAHVMSYNGYPINIMAMKIVLFYRPLSPPSRAVLLTAKSIGIKLELKNINVLKGEHLTPEFKKLNPQHTIPTINDNGIVIYDSHAICSYLVDKYAQNDSLYPRDLVQRACVNARLHFNSGYLFARLRYLFEPIFFMNQSEIPQWKIEYIQDCWIEMEKFLEKGNYVCGNEITIADYCCIATISSIDKIALINPEKFPQLFAWTKRMQAIPFYGSENAEGAANFQKSLLNTVAKRKAEIISI</sequence>
<keyword evidence="14" id="KW-0732">Signal</keyword>
<keyword evidence="7 11" id="KW-0862">Zinc</keyword>
<dbReference type="GO" id="GO:0004035">
    <property type="term" value="F:alkaline phosphatase activity"/>
    <property type="evidence" value="ECO:0007669"/>
    <property type="project" value="UniProtKB-EC"/>
</dbReference>
<evidence type="ECO:0000256" key="6">
    <source>
        <dbReference type="ARBA" id="ARBA00022801"/>
    </source>
</evidence>
<comment type="similarity">
    <text evidence="1 12">Belongs to the alkaline phosphatase family.</text>
</comment>
<evidence type="ECO:0000256" key="10">
    <source>
        <dbReference type="PIRSR" id="PIRSR601952-1"/>
    </source>
</evidence>
<dbReference type="InterPro" id="IPR001952">
    <property type="entry name" value="Alkaline_phosphatase"/>
</dbReference>
<dbReference type="SMART" id="SM00098">
    <property type="entry name" value="alkPPc"/>
    <property type="match status" value="1"/>
</dbReference>
<dbReference type="SUPFAM" id="SSF47616">
    <property type="entry name" value="GST C-terminal domain-like"/>
    <property type="match status" value="1"/>
</dbReference>
<accession>A0A9Q0NCG1</accession>
<dbReference type="SUPFAM" id="SSF52833">
    <property type="entry name" value="Thioredoxin-like"/>
    <property type="match status" value="1"/>
</dbReference>
<dbReference type="InterPro" id="IPR040079">
    <property type="entry name" value="Glutathione_S-Trfase"/>
</dbReference>
<dbReference type="PROSITE" id="PS50404">
    <property type="entry name" value="GST_NTER"/>
    <property type="match status" value="1"/>
</dbReference>
<dbReference type="GO" id="GO:0046872">
    <property type="term" value="F:metal ion binding"/>
    <property type="evidence" value="ECO:0007669"/>
    <property type="project" value="UniProtKB-KW"/>
</dbReference>
<dbReference type="CDD" id="cd16012">
    <property type="entry name" value="ALP"/>
    <property type="match status" value="1"/>
</dbReference>
<evidence type="ECO:0000313" key="18">
    <source>
        <dbReference type="Proteomes" id="UP001151699"/>
    </source>
</evidence>
<dbReference type="OrthoDB" id="5818554at2759"/>
<dbReference type="Proteomes" id="UP001151699">
    <property type="component" value="Chromosome A"/>
</dbReference>
<dbReference type="SFLD" id="SFLDG01153">
    <property type="entry name" value="Main.4:_Theta-like"/>
    <property type="match status" value="1"/>
</dbReference>
<evidence type="ECO:0000256" key="2">
    <source>
        <dbReference type="ARBA" id="ARBA00009899"/>
    </source>
</evidence>
<evidence type="ECO:0000256" key="5">
    <source>
        <dbReference type="ARBA" id="ARBA00022723"/>
    </source>
</evidence>
<evidence type="ECO:0000256" key="1">
    <source>
        <dbReference type="ARBA" id="ARBA00005984"/>
    </source>
</evidence>
<evidence type="ECO:0000256" key="9">
    <source>
        <dbReference type="ARBA" id="ARBA00047960"/>
    </source>
</evidence>
<comment type="similarity">
    <text evidence="2">Belongs to the GST superfamily. Theta family.</text>
</comment>
<keyword evidence="8 11" id="KW-0460">Magnesium</keyword>
<name>A0A9Q0NCG1_9DIPT</name>
<dbReference type="InterPro" id="IPR036282">
    <property type="entry name" value="Glutathione-S-Trfase_C_sf"/>
</dbReference>
<dbReference type="InterPro" id="IPR004045">
    <property type="entry name" value="Glutathione_S-Trfase_N"/>
</dbReference>
<dbReference type="SFLD" id="SFLDS00019">
    <property type="entry name" value="Glutathione_Transferase_(cytos"/>
    <property type="match status" value="1"/>
</dbReference>
<evidence type="ECO:0000259" key="15">
    <source>
        <dbReference type="PROSITE" id="PS50404"/>
    </source>
</evidence>
<organism evidence="17 18">
    <name type="scientific">Pseudolycoriella hygida</name>
    <dbReference type="NCBI Taxonomy" id="35572"/>
    <lineage>
        <taxon>Eukaryota</taxon>
        <taxon>Metazoa</taxon>
        <taxon>Ecdysozoa</taxon>
        <taxon>Arthropoda</taxon>
        <taxon>Hexapoda</taxon>
        <taxon>Insecta</taxon>
        <taxon>Pterygota</taxon>
        <taxon>Neoptera</taxon>
        <taxon>Endopterygota</taxon>
        <taxon>Diptera</taxon>
        <taxon>Nematocera</taxon>
        <taxon>Sciaroidea</taxon>
        <taxon>Sciaridae</taxon>
        <taxon>Pseudolycoriella</taxon>
    </lineage>
</organism>
<feature type="binding site" evidence="11">
    <location>
        <position position="409"/>
    </location>
    <ligand>
        <name>Zn(2+)</name>
        <dbReference type="ChEBI" id="CHEBI:29105"/>
        <label>2</label>
    </ligand>
</feature>
<feature type="binding site" evidence="11">
    <location>
        <position position="92"/>
    </location>
    <ligand>
        <name>Zn(2+)</name>
        <dbReference type="ChEBI" id="CHEBI:29105"/>
        <label>2</label>
    </ligand>
</feature>
<dbReference type="GO" id="GO:0004364">
    <property type="term" value="F:glutathione transferase activity"/>
    <property type="evidence" value="ECO:0007669"/>
    <property type="project" value="UniProtKB-EC"/>
</dbReference>
<dbReference type="AlphaFoldDB" id="A0A9Q0NCG1"/>
<evidence type="ECO:0000256" key="11">
    <source>
        <dbReference type="PIRSR" id="PIRSR601952-2"/>
    </source>
</evidence>
<keyword evidence="4" id="KW-0808">Transferase</keyword>
<dbReference type="EC" id="3.1.3.1" evidence="13"/>
<dbReference type="SFLD" id="SFLDG00358">
    <property type="entry name" value="Main_(cytGST)"/>
    <property type="match status" value="1"/>
</dbReference>
<feature type="binding site" evidence="11">
    <location>
        <position position="362"/>
    </location>
    <ligand>
        <name>Mg(2+)</name>
        <dbReference type="ChEBI" id="CHEBI:18420"/>
    </ligand>
</feature>
<dbReference type="PRINTS" id="PR00113">
    <property type="entry name" value="ALKPHPHTASE"/>
</dbReference>
<dbReference type="InterPro" id="IPR017850">
    <property type="entry name" value="Alkaline_phosphatase_core_sf"/>
</dbReference>
<feature type="binding site" evidence="11">
    <location>
        <position position="367"/>
    </location>
    <ligand>
        <name>Zn(2+)</name>
        <dbReference type="ChEBI" id="CHEBI:29105"/>
        <label>2</label>
    </ligand>
</feature>
<dbReference type="Gene3D" id="3.40.720.10">
    <property type="entry name" value="Alkaline Phosphatase, subunit A"/>
    <property type="match status" value="1"/>
</dbReference>